<protein>
    <submittedName>
        <fullName evidence="1">Uncharacterized protein</fullName>
    </submittedName>
</protein>
<sequence length="63" mass="7422">MKILIVEVNYTEYFCTLIHIIISIASLSLNKQLEGRKEKINRYWKVHDRSTTKEFKNGGISSY</sequence>
<reference evidence="1 2" key="1">
    <citation type="journal article" date="2024" name="Ann. Entomol. Soc. Am.">
        <title>Genomic analyses of the southern and eastern yellowjacket wasps (Hymenoptera: Vespidae) reveal evolutionary signatures of social life.</title>
        <authorList>
            <person name="Catto M.A."/>
            <person name="Caine P.B."/>
            <person name="Orr S.E."/>
            <person name="Hunt B.G."/>
            <person name="Goodisman M.A.D."/>
        </authorList>
    </citation>
    <scope>NUCLEOTIDE SEQUENCE [LARGE SCALE GENOMIC DNA]</scope>
    <source>
        <strain evidence="1">233</strain>
        <tissue evidence="1">Head and thorax</tissue>
    </source>
</reference>
<evidence type="ECO:0000313" key="1">
    <source>
        <dbReference type="EMBL" id="KAL2716012.1"/>
    </source>
</evidence>
<dbReference type="Proteomes" id="UP001607302">
    <property type="component" value="Unassembled WGS sequence"/>
</dbReference>
<gene>
    <name evidence="1" type="ORF">V1478_013688</name>
</gene>
<dbReference type="EMBL" id="JAUDFV010000154">
    <property type="protein sequence ID" value="KAL2716012.1"/>
    <property type="molecule type" value="Genomic_DNA"/>
</dbReference>
<comment type="caution">
    <text evidence="1">The sequence shown here is derived from an EMBL/GenBank/DDBJ whole genome shotgun (WGS) entry which is preliminary data.</text>
</comment>
<name>A0ABD2A5V2_VESSQ</name>
<dbReference type="AlphaFoldDB" id="A0ABD2A5V2"/>
<proteinExistence type="predicted"/>
<keyword evidence="2" id="KW-1185">Reference proteome</keyword>
<organism evidence="1 2">
    <name type="scientific">Vespula squamosa</name>
    <name type="common">Southern yellow jacket</name>
    <name type="synonym">Wasp</name>
    <dbReference type="NCBI Taxonomy" id="30214"/>
    <lineage>
        <taxon>Eukaryota</taxon>
        <taxon>Metazoa</taxon>
        <taxon>Ecdysozoa</taxon>
        <taxon>Arthropoda</taxon>
        <taxon>Hexapoda</taxon>
        <taxon>Insecta</taxon>
        <taxon>Pterygota</taxon>
        <taxon>Neoptera</taxon>
        <taxon>Endopterygota</taxon>
        <taxon>Hymenoptera</taxon>
        <taxon>Apocrita</taxon>
        <taxon>Aculeata</taxon>
        <taxon>Vespoidea</taxon>
        <taxon>Vespidae</taxon>
        <taxon>Vespinae</taxon>
        <taxon>Vespula</taxon>
    </lineage>
</organism>
<accession>A0ABD2A5V2</accession>
<evidence type="ECO:0000313" key="2">
    <source>
        <dbReference type="Proteomes" id="UP001607302"/>
    </source>
</evidence>